<evidence type="ECO:0000313" key="2">
    <source>
        <dbReference type="EMBL" id="UJO23922.1"/>
    </source>
</evidence>
<dbReference type="RefSeq" id="XP_047768288.1">
    <property type="nucleotide sequence ID" value="XM_047912102.1"/>
</dbReference>
<sequence length="249" mass="27921">MKYLTSSLLLLAVVSAAPLKDMHDQDISNHSPAAAAFRKTFRTFIRRTDADVDKFMLKAQRTTDEFIEAATTWKRNAQEATEEATAAIAVSNRSLQLRKVIEEEDVDAFLNREYARAEASSKHAKRLSREANEAATLAATSEPHPLSLASFASGLRRSADAASEEAQEAFDTVAYDLKVRAEDESIDQIVERDQSAAELATVKETRAKRELYFAEKDLKKRVAFFEKEKKLRAEFPATASVDEKMGRKR</sequence>
<dbReference type="EMBL" id="CP090173">
    <property type="protein sequence ID" value="UJO23922.1"/>
    <property type="molecule type" value="Genomic_DNA"/>
</dbReference>
<dbReference type="GeneID" id="71992832"/>
<feature type="signal peptide" evidence="1">
    <location>
        <begin position="1"/>
        <end position="16"/>
    </location>
</feature>
<keyword evidence="3" id="KW-1185">Reference proteome</keyword>
<keyword evidence="1" id="KW-0732">Signal</keyword>
<evidence type="ECO:0000313" key="3">
    <source>
        <dbReference type="Proteomes" id="UP000756132"/>
    </source>
</evidence>
<feature type="chain" id="PRO_5040178121" evidence="1">
    <location>
        <begin position="17"/>
        <end position="249"/>
    </location>
</feature>
<protein>
    <submittedName>
        <fullName evidence="2">Uncharacterized protein</fullName>
    </submittedName>
</protein>
<dbReference type="AlphaFoldDB" id="A0A9Q8UVI6"/>
<dbReference type="Proteomes" id="UP000756132">
    <property type="component" value="Chromosome 11"/>
</dbReference>
<reference evidence="2" key="1">
    <citation type="submission" date="2021-12" db="EMBL/GenBank/DDBJ databases">
        <authorList>
            <person name="Zaccaron A."/>
            <person name="Stergiopoulos I."/>
        </authorList>
    </citation>
    <scope>NUCLEOTIDE SEQUENCE</scope>
    <source>
        <strain evidence="2">Race5_Kim</strain>
    </source>
</reference>
<accession>A0A9Q8UVI6</accession>
<gene>
    <name evidence="2" type="ORF">CLAFUR5_12954</name>
</gene>
<proteinExistence type="predicted"/>
<organism evidence="2 3">
    <name type="scientific">Passalora fulva</name>
    <name type="common">Tomato leaf mold</name>
    <name type="synonym">Cladosporium fulvum</name>
    <dbReference type="NCBI Taxonomy" id="5499"/>
    <lineage>
        <taxon>Eukaryota</taxon>
        <taxon>Fungi</taxon>
        <taxon>Dikarya</taxon>
        <taxon>Ascomycota</taxon>
        <taxon>Pezizomycotina</taxon>
        <taxon>Dothideomycetes</taxon>
        <taxon>Dothideomycetidae</taxon>
        <taxon>Mycosphaerellales</taxon>
        <taxon>Mycosphaerellaceae</taxon>
        <taxon>Fulvia</taxon>
    </lineage>
</organism>
<name>A0A9Q8UVI6_PASFU</name>
<dbReference type="KEGG" id="ffu:CLAFUR5_12954"/>
<reference evidence="2" key="2">
    <citation type="journal article" date="2022" name="Microb. Genom.">
        <title>A chromosome-scale genome assembly of the tomato pathogen Cladosporium fulvum reveals a compartmentalized genome architecture and the presence of a dispensable chromosome.</title>
        <authorList>
            <person name="Zaccaron A.Z."/>
            <person name="Chen L.H."/>
            <person name="Samaras A."/>
            <person name="Stergiopoulos I."/>
        </authorList>
    </citation>
    <scope>NUCLEOTIDE SEQUENCE</scope>
    <source>
        <strain evidence="2">Race5_Kim</strain>
    </source>
</reference>
<dbReference type="OrthoDB" id="10569179at2759"/>
<evidence type="ECO:0000256" key="1">
    <source>
        <dbReference type="SAM" id="SignalP"/>
    </source>
</evidence>